<dbReference type="GO" id="GO:0005524">
    <property type="term" value="F:ATP binding"/>
    <property type="evidence" value="ECO:0007669"/>
    <property type="project" value="UniProtKB-KW"/>
</dbReference>
<keyword evidence="8 11" id="KW-1133">Transmembrane helix</keyword>
<dbReference type="InterPro" id="IPR026082">
    <property type="entry name" value="ABCA"/>
</dbReference>
<evidence type="ECO:0000259" key="12">
    <source>
        <dbReference type="PROSITE" id="PS50893"/>
    </source>
</evidence>
<feature type="transmembrane region" description="Helical" evidence="11">
    <location>
        <begin position="3446"/>
        <end position="3479"/>
    </location>
</feature>
<dbReference type="PANTHER" id="PTHR19229:SF36">
    <property type="entry name" value="ATP-BINDING CASSETTE SUB-FAMILY A MEMBER 2"/>
    <property type="match status" value="1"/>
</dbReference>
<dbReference type="CDD" id="cd03263">
    <property type="entry name" value="ABC_subfamily_A"/>
    <property type="match status" value="2"/>
</dbReference>
<evidence type="ECO:0000313" key="13">
    <source>
        <dbReference type="EMBL" id="CAB3237637.1"/>
    </source>
</evidence>
<comment type="similarity">
    <text evidence="2">Belongs to the ABC transporter superfamily. ABCA family.</text>
</comment>
<keyword evidence="4 11" id="KW-0812">Transmembrane</keyword>
<dbReference type="FunFam" id="3.40.50.300:FF:001253">
    <property type="entry name" value="ATP-binding cassette protein subfamily A, member 10"/>
    <property type="match status" value="1"/>
</dbReference>
<keyword evidence="9 11" id="KW-0472">Membrane</keyword>
<accession>A0A8S0ZX19</accession>
<dbReference type="Proteomes" id="UP000494106">
    <property type="component" value="Unassembled WGS sequence"/>
</dbReference>
<proteinExistence type="inferred from homology"/>
<evidence type="ECO:0000256" key="3">
    <source>
        <dbReference type="ARBA" id="ARBA00022448"/>
    </source>
</evidence>
<feature type="region of interest" description="Disordered" evidence="10">
    <location>
        <begin position="3144"/>
        <end position="3172"/>
    </location>
</feature>
<evidence type="ECO:0000256" key="7">
    <source>
        <dbReference type="ARBA" id="ARBA00022840"/>
    </source>
</evidence>
<dbReference type="PANTHER" id="PTHR19229">
    <property type="entry name" value="ATP-BINDING CASSETTE TRANSPORTER SUBFAMILY A ABCA"/>
    <property type="match status" value="1"/>
</dbReference>
<feature type="transmembrane region" description="Helical" evidence="11">
    <location>
        <begin position="2683"/>
        <end position="2707"/>
    </location>
</feature>
<evidence type="ECO:0000256" key="10">
    <source>
        <dbReference type="SAM" id="MobiDB-lite"/>
    </source>
</evidence>
<dbReference type="GO" id="GO:0005319">
    <property type="term" value="F:lipid transporter activity"/>
    <property type="evidence" value="ECO:0007669"/>
    <property type="project" value="TreeGrafter"/>
</dbReference>
<feature type="transmembrane region" description="Helical" evidence="11">
    <location>
        <begin position="3518"/>
        <end position="3538"/>
    </location>
</feature>
<keyword evidence="5" id="KW-0677">Repeat</keyword>
<dbReference type="SMART" id="SM00382">
    <property type="entry name" value="AAA"/>
    <property type="match status" value="2"/>
</dbReference>
<evidence type="ECO:0000256" key="6">
    <source>
        <dbReference type="ARBA" id="ARBA00022741"/>
    </source>
</evidence>
<dbReference type="OrthoDB" id="8061355at2759"/>
<dbReference type="InterPro" id="IPR003439">
    <property type="entry name" value="ABC_transporter-like_ATP-bd"/>
</dbReference>
<name>A0A8S0ZX19_ARCPL</name>
<dbReference type="Gene3D" id="3.40.50.300">
    <property type="entry name" value="P-loop containing nucleotide triphosphate hydrolases"/>
    <property type="match status" value="2"/>
</dbReference>
<gene>
    <name evidence="13" type="ORF">APLA_LOCUS7012</name>
</gene>
<feature type="domain" description="ABC transporter" evidence="12">
    <location>
        <begin position="2807"/>
        <end position="3036"/>
    </location>
</feature>
<evidence type="ECO:0000256" key="2">
    <source>
        <dbReference type="ARBA" id="ARBA00008869"/>
    </source>
</evidence>
<evidence type="ECO:0000313" key="14">
    <source>
        <dbReference type="Proteomes" id="UP000494106"/>
    </source>
</evidence>
<feature type="transmembrane region" description="Helical" evidence="11">
    <location>
        <begin position="3405"/>
        <end position="3426"/>
    </location>
</feature>
<protein>
    <recommendedName>
        <fullName evidence="12">ABC transporter domain-containing protein</fullName>
    </recommendedName>
</protein>
<sequence length="4055" mass="455436">MMKMKTSKGRDGNEAPTAVDYGRQATTALAAVERLSHTEEESGGFPARALPSAGMVPFLQSFLCSADNQCSSLDQYEEIPTYENSKLTKVMRRMGPFLNESTLEVASSVPDALKLVSTLADTVDEPTFVKISKNGLHVEDLFIKPISVKRFLGEKLGLEDSIMESIMTAELSFQGLLKGSIDRCSVESLSKTLVMENPEHLNILKGKLCAMSPEELQKIFINILPELDYSKYMTMLGDMYSKLSGDNRIILLGDMLTAVLRMMNLQSFLPPELISIFKGKEVDFSYIQLTLIPKIMEKFKPIFGDTQSYGILRNVADALVVGLQYLDKLFKKMRVKELDGALTPSNINILDPKSGMEAISNALNHASDVFEEAIQEDTSFDAFTALTYMMNFVTKFLSANTKHDVLFYSTLLSKLIESASRVIDINMHIESLTYNVTLRHPGAVRILRGMKPEIIGSAFEGLADAERAQILTSKINSPEKMFCNVDKLKQFLNIADVIEIELLKKQLCTDVWNSYITDMIQAFGVSDVKNNINRMASLLIQETLGKDTSSQLYTIEQDFQILKNFTERLMTLDSENKPKADWEKLLNMSSDSEFMKMIRRKGHLGKQMLIVLHGALGKEIVQQNGLLDFKISPYLDNVIALTSGINEQLELTPVDVTDLIKDNYYGIVMTMMRTALQEEKTYKSLSTPGQEIMCNDVETARQYLELPEDANEAAEIVMALCNATIIIENGLSEDSAVTKAIKAFKSSGTLLGIDWIKLINNLKTLYVNLDTDYTYVFNFSNYGMDKTMKEDLDRLYNMAKDYWFGVPNFERGLRLSMKLTLRFLDLLDHDLFGVMNEYWLKIKYAINISAGPIDVFAESIHVIGALLTNKMYSGDLPPKTVDILRRLIPNIPQLTVEAVDIIKSDDIDIQPIISLMNLNPPWPCSSMSLSELLELSQNSTEAVRSVEAMFCMNDEIQQEWKEYLAQKNFYVPVKGSSAWNRTDYPPNLFLRFSSNIDSLIQDIVIVRDTLNHVFNDSKDGHLGLKEAWKYAVDTFNTSDRDVILRNFFTKIDTVLDSVNTSSIASNISTSHLWEGFVKCSQEYIDEDCRMLGRKSWKYFFESLSVILESVATDLLTYFKEINEPNANLLQLVGFTRNTGLYTLYDKLPDFVGVLLNSYWDFGFMSQIRRASFSKFWDCNAIVSSLVPPPGSVIDEASIEKVKPFICPTLLHWLSVPRGENTLLDVFSKPQYFFYTLQVQNITSRYANAYTKAVELAELITDISKKNQTVLTEEDIKINSIEGKLEKTVDKVLTYKMNASDFSYRMFTTINYKQFRAGIYLTRIVAIVNKLYENIKNIDVKNTFKGTDEELKDLQADIDIIKYLFKRKAVDAINIHFNAFTDILVKNNKDYTLVESMYDICEDIKSNISRTIISMDEKIVGQLCSKKYEVIYGAIQNSLVEDYPEARYSLMALVDSLQNSDDFVEDIFGFLNNRTELIKALQTSINHSYDLGIPVYLKYLQSNIQAYGIVLSFLSGNDWWTELRTVYNGPYTEKFFAYVENSFEVIENLMTNLDDIHIVRLLREINVNDTESFCQPNIVLSDYLPDSTGMFTDLKNQICNKEKSELYKELPPLLFASQGLDSSLKISKVIDYTTLNTNVSMVESRLDLIKEGPKVPLYPGWVTEEKLQHLRKVALGLLSKQSLTKMGFAVLSNGVDAATLFLSGSHCTICSQLTTWLKQLNLQLFKKQEYDNLLCHLQGMTLDDVHNTLKTDFHWDMALRELISTRNYTKYEMNKSMGEFIGLVKLYLLEDIAANTTKLTECLARNISRNEIGNATLFASVLAQTGKLLRAELPHIHEVEGVRDLPYLKEIYEEIAHHLDVEKPLVDYLIENNALHEDLVSILDSDVANDIEDSKINLRNIRSMPDSLTQIKLPRGNWNVVCDKYNCSEIASILKEYLNNSKVDKMLPKYQQEEFWRFKFVSNIIQRIEGLVSHIARLLGVASKLDLAGLRDGKLDALLDTGLLLIKDDILDSIGYSLQGLIAEMQPLMETTPLDKDLQALSAGLNVLRQFKYYLLDKINPKIEVKSLFLNPENIEAGLSALGINNTNFWSIAAPRIYEGYIHLKPLFTSKQDNIHISMYMCQIDAMSKVLKPSNLDVVTAEDVLAAVVDQFCGLPDETAKQILPVLLKNFNFKPILDFIKTTLLKKLYEASNLTEDEGASVLSKYSQMVALVPAIQDNIGYVSELFADEPMFKSFKEFSSIGSLFSSKEFLSSAGSCFCGKPFSVNTNKIYKQIVATEDLSTKPDQAQLDALPNDYCRSLYVDIVNVQGGKIVWSFIKPLIMGKILYTPPNPTVNTIMEKANSTFASMIKVVNLVHSFAKSFPAVNKMLSHRDGVDVLRNVMTSPQFSAVRALIVDDESNEGVSVQDFNVDGLFDEFGDVEDIGTLLSKASDILNCINLNRIQATPNEYELTHEAAVLTTVNEFSAGVVFLNSEELDDSFSNVEYKIRMDIDTVPTTKRLKDFLWIPGPESNFIENMRYFRGFVELQDIVDKAIIQLSAENSLSKTTTEEEDWAVYTQQTPYPCYTADLFQTGLYESQSLIVAFFFSLLFSVASTVRFIVSDKESGNTMLMSVMGVDLRWHTLSWFIASFIEMTVTMVCITIILYAGSILPTTDPSLVFVLLFIFGISMLSFCYMVSKMFQSASLAAVCGAITYLVTFMPIVIILSLETVLYNSFKLVICLSMSSSLCYAFLYITRYEAHGAGAGWAQLWDSPSEGEDMSIGLATLMMLVDAVIYFIIGWLIDRYFGIRTLKTNITHCTTTNEKAGVSILNVSKVYNERSRRPKLALDNVSIELHKGQITTLLGHNGAGKTTLINILTGMLKPTKGHVIIRSEREAGTRLGVCPQHDVLFEHMSAREHVMLYAQLKGGHGKGELQAEVDKMLEVLSLGPVSSELVCRLSGGTRRRLCVALAFVGAPHLVSLDEPTAGVDPAARRDIWSMIVKLKEDKTILMTTHHLDEAELLSDQIVIMHKGQIHTTGSPIEIKRTLGNGYKLTVMYPERADINEMTEEINQEEKTKQLLTVVRDVVKNANVIDVNELEVEIGLPFFDVNGLNNNFLQLCSVLEAIQPALGFKSFTMDCSSLEQVFFNVCQQADTPLTNIEYTSSESFPSKSASSSSIRTDRTPQQLVPPEGPIKGSAWEQFLALMYTRYLHHIRNRWLLFMLIILPSLFVTIAMGFSMLRPPADNEISLKLDRNLYVNTTDFIVPRPSKSSKSLDASFAERIMEHLMGGRHIKNWTTEDSPTCECHPKHQVCNAIPNMTVLPDMMALPDVNSLNKWLVDTQEIFIEKRYGGYSSSLKNDVTNLVVWYNNKGHHAMVSHLNALNTAILRARTHTPRASITTYTHPLKISKEQLSKATVYQHIADAGISGLLLIAYALISAGAAIYLVSSRRSQEKRLQLLCGVSPLLYWTTALAWDMLIMAINMGITAAVMVAFGFPVFVSRNNLPAICIMFLLYGYACGSLIHVAEKLFSEASMANMVLFCGNAFLGLSFIAILLIFDVISESEETDNARYVLHKIFLLAPQFALGDGLLEIAKNTIQAQVLGRFGMDTYQDPLGTNLITLHYSYLALVGTALMLLNLAIEYNCFEGLLVRFRSVSIPPPVPGELEPIEVTEERKRVHSTRLQAEPTIHGVSTIGNINRGYVHTEGFKNSIQRVVAPLSDVAQCVALSKAYRGVRAHTVALRDLTLGILPSQCTALLGQNGAGKSTTFSLLTGEIRPTSGQIYLNNKIVNSTQLCTGLISYCPQSDAIDSLLSVTEILRFYCRLRGIMDHEQVVARALDMFELVQYAHVRSGALSGGNKRKLCAAVAFMARTPLVLLDEPTSGMDPVSRVCVSRGVRAACAWRRGVLLSTHALDDARRLAARVALLRDGRLVALDTLDQCLNRFGGGYIVQCRAGRRSARAAWRRLRARAPHASLRVLHQHTLHVLIPTHATVDNKDIVTKLSDIYRLMAELQSTCDIEDYTVNQSSLEQMFLSFTDNAEVSEDNEVDSLPSLPSPLLEADISRNDDLYTVTSL</sequence>
<evidence type="ECO:0000256" key="1">
    <source>
        <dbReference type="ARBA" id="ARBA00004141"/>
    </source>
</evidence>
<evidence type="ECO:0000256" key="8">
    <source>
        <dbReference type="ARBA" id="ARBA00022989"/>
    </source>
</evidence>
<feature type="transmembrane region" description="Helical" evidence="11">
    <location>
        <begin position="2580"/>
        <end position="2600"/>
    </location>
</feature>
<dbReference type="InterPro" id="IPR027417">
    <property type="entry name" value="P-loop_NTPase"/>
</dbReference>
<organism evidence="13 14">
    <name type="scientific">Arctia plantaginis</name>
    <name type="common">Wood tiger moth</name>
    <name type="synonym">Phalaena plantaginis</name>
    <dbReference type="NCBI Taxonomy" id="874455"/>
    <lineage>
        <taxon>Eukaryota</taxon>
        <taxon>Metazoa</taxon>
        <taxon>Ecdysozoa</taxon>
        <taxon>Arthropoda</taxon>
        <taxon>Hexapoda</taxon>
        <taxon>Insecta</taxon>
        <taxon>Pterygota</taxon>
        <taxon>Neoptera</taxon>
        <taxon>Endopterygota</taxon>
        <taxon>Lepidoptera</taxon>
        <taxon>Glossata</taxon>
        <taxon>Ditrysia</taxon>
        <taxon>Noctuoidea</taxon>
        <taxon>Erebidae</taxon>
        <taxon>Arctiinae</taxon>
        <taxon>Arctia</taxon>
    </lineage>
</organism>
<evidence type="ECO:0000256" key="5">
    <source>
        <dbReference type="ARBA" id="ARBA00022737"/>
    </source>
</evidence>
<evidence type="ECO:0000256" key="9">
    <source>
        <dbReference type="ARBA" id="ARBA00023136"/>
    </source>
</evidence>
<dbReference type="Pfam" id="PF12698">
    <property type="entry name" value="ABC2_membrane_3"/>
    <property type="match status" value="2"/>
</dbReference>
<dbReference type="GO" id="GO:0016020">
    <property type="term" value="C:membrane"/>
    <property type="evidence" value="ECO:0007669"/>
    <property type="project" value="UniProtKB-SubCell"/>
</dbReference>
<dbReference type="PROSITE" id="PS50893">
    <property type="entry name" value="ABC_TRANSPORTER_2"/>
    <property type="match status" value="2"/>
</dbReference>
<feature type="transmembrane region" description="Helical" evidence="11">
    <location>
        <begin position="3198"/>
        <end position="3220"/>
    </location>
</feature>
<evidence type="ECO:0000256" key="11">
    <source>
        <dbReference type="SAM" id="Phobius"/>
    </source>
</evidence>
<dbReference type="GO" id="GO:0140359">
    <property type="term" value="F:ABC-type transporter activity"/>
    <property type="evidence" value="ECO:0007669"/>
    <property type="project" value="InterPro"/>
</dbReference>
<dbReference type="InterPro" id="IPR003593">
    <property type="entry name" value="AAA+_ATPase"/>
</dbReference>
<dbReference type="SUPFAM" id="SSF52540">
    <property type="entry name" value="P-loop containing nucleoside triphosphate hydrolases"/>
    <property type="match status" value="2"/>
</dbReference>
<keyword evidence="6" id="KW-0547">Nucleotide-binding</keyword>
<reference evidence="13 14" key="1">
    <citation type="submission" date="2020-04" db="EMBL/GenBank/DDBJ databases">
        <authorList>
            <person name="Wallbank WR R."/>
            <person name="Pardo Diaz C."/>
            <person name="Kozak K."/>
            <person name="Martin S."/>
            <person name="Jiggins C."/>
            <person name="Moest M."/>
            <person name="Warren A I."/>
            <person name="Byers J.R.P. K."/>
            <person name="Montejo-Kovacevich G."/>
            <person name="Yen C E."/>
        </authorList>
    </citation>
    <scope>NUCLEOTIDE SEQUENCE [LARGE SCALE GENOMIC DNA]</scope>
</reference>
<keyword evidence="7" id="KW-0067">ATP-binding</keyword>
<feature type="transmembrane region" description="Helical" evidence="11">
    <location>
        <begin position="2657"/>
        <end position="2676"/>
    </location>
</feature>
<comment type="subcellular location">
    <subcellularLocation>
        <location evidence="1">Membrane</location>
        <topology evidence="1">Multi-pass membrane protein</topology>
    </subcellularLocation>
</comment>
<feature type="transmembrane region" description="Helical" evidence="11">
    <location>
        <begin position="3485"/>
        <end position="3506"/>
    </location>
</feature>
<dbReference type="EMBL" id="CADEBC010000492">
    <property type="protein sequence ID" value="CAB3237637.1"/>
    <property type="molecule type" value="Genomic_DNA"/>
</dbReference>
<feature type="compositionally biased region" description="Low complexity" evidence="10">
    <location>
        <begin position="3144"/>
        <end position="3157"/>
    </location>
</feature>
<keyword evidence="3" id="KW-0813">Transport</keyword>
<dbReference type="Pfam" id="PF00005">
    <property type="entry name" value="ABC_tran"/>
    <property type="match status" value="2"/>
</dbReference>
<comment type="caution">
    <text evidence="13">The sequence shown here is derived from an EMBL/GenBank/DDBJ whole genome shotgun (WGS) entry which is preliminary data.</text>
</comment>
<feature type="transmembrane region" description="Helical" evidence="11">
    <location>
        <begin position="2620"/>
        <end position="2645"/>
    </location>
</feature>
<evidence type="ECO:0000256" key="4">
    <source>
        <dbReference type="ARBA" id="ARBA00022692"/>
    </source>
</evidence>
<dbReference type="GO" id="GO:0016887">
    <property type="term" value="F:ATP hydrolysis activity"/>
    <property type="evidence" value="ECO:0007669"/>
    <property type="project" value="InterPro"/>
</dbReference>
<keyword evidence="14" id="KW-1185">Reference proteome</keyword>
<feature type="domain" description="ABC transporter" evidence="12">
    <location>
        <begin position="3706"/>
        <end position="3934"/>
    </location>
</feature>
<feature type="transmembrane region" description="Helical" evidence="11">
    <location>
        <begin position="2759"/>
        <end position="2782"/>
    </location>
</feature>
<dbReference type="InterPro" id="IPR013525">
    <property type="entry name" value="ABC2_TM"/>
</dbReference>